<protein>
    <submittedName>
        <fullName evidence="2">Uncharacterized protein</fullName>
    </submittedName>
</protein>
<evidence type="ECO:0000313" key="2">
    <source>
        <dbReference type="EMBL" id="CAH3019412.1"/>
    </source>
</evidence>
<feature type="region of interest" description="Disordered" evidence="1">
    <location>
        <begin position="85"/>
        <end position="106"/>
    </location>
</feature>
<sequence length="106" mass="11646">MAASTRRAKVTSFIAQKHSRQELEPVVGKLIDRAHVDPLHLKNNAWCDNESIVASINSGHSKAPKVMDLVCFFGFSFPRNTTSWSNASGISPPMPTRPLVSSLLRS</sequence>
<gene>
    <name evidence="2" type="ORF">PEVE_00002549</name>
</gene>
<name>A0ABN8LYM7_9CNID</name>
<reference evidence="2 3" key="1">
    <citation type="submission" date="2022-05" db="EMBL/GenBank/DDBJ databases">
        <authorList>
            <consortium name="Genoscope - CEA"/>
            <person name="William W."/>
        </authorList>
    </citation>
    <scope>NUCLEOTIDE SEQUENCE [LARGE SCALE GENOMIC DNA]</scope>
</reference>
<proteinExistence type="predicted"/>
<comment type="caution">
    <text evidence="2">The sequence shown here is derived from an EMBL/GenBank/DDBJ whole genome shotgun (WGS) entry which is preliminary data.</text>
</comment>
<organism evidence="2 3">
    <name type="scientific">Porites evermanni</name>
    <dbReference type="NCBI Taxonomy" id="104178"/>
    <lineage>
        <taxon>Eukaryota</taxon>
        <taxon>Metazoa</taxon>
        <taxon>Cnidaria</taxon>
        <taxon>Anthozoa</taxon>
        <taxon>Hexacorallia</taxon>
        <taxon>Scleractinia</taxon>
        <taxon>Fungiina</taxon>
        <taxon>Poritidae</taxon>
        <taxon>Porites</taxon>
    </lineage>
</organism>
<keyword evidence="3" id="KW-1185">Reference proteome</keyword>
<evidence type="ECO:0000256" key="1">
    <source>
        <dbReference type="SAM" id="MobiDB-lite"/>
    </source>
</evidence>
<evidence type="ECO:0000313" key="3">
    <source>
        <dbReference type="Proteomes" id="UP001159427"/>
    </source>
</evidence>
<dbReference type="Proteomes" id="UP001159427">
    <property type="component" value="Unassembled WGS sequence"/>
</dbReference>
<accession>A0ABN8LYM7</accession>
<dbReference type="EMBL" id="CALNXI010000115">
    <property type="protein sequence ID" value="CAH3019412.1"/>
    <property type="molecule type" value="Genomic_DNA"/>
</dbReference>